<feature type="chain" id="PRO_5017236272" description="Fibronectin type-III domain-containing protein" evidence="3">
    <location>
        <begin position="24"/>
        <end position="544"/>
    </location>
</feature>
<feature type="signal peptide" evidence="3">
    <location>
        <begin position="1"/>
        <end position="23"/>
    </location>
</feature>
<dbReference type="STRING" id="409849.ENSPMGP00000011643"/>
<dbReference type="GO" id="GO:0005886">
    <property type="term" value="C:plasma membrane"/>
    <property type="evidence" value="ECO:0007669"/>
    <property type="project" value="TreeGrafter"/>
</dbReference>
<dbReference type="InterPro" id="IPR013783">
    <property type="entry name" value="Ig-like_fold"/>
</dbReference>
<dbReference type="PROSITE" id="PS51257">
    <property type="entry name" value="PROKAR_LIPOPROTEIN"/>
    <property type="match status" value="1"/>
</dbReference>
<evidence type="ECO:0000256" key="2">
    <source>
        <dbReference type="SAM" id="Phobius"/>
    </source>
</evidence>
<dbReference type="Pfam" id="PF01108">
    <property type="entry name" value="Tissue_fac"/>
    <property type="match status" value="1"/>
</dbReference>
<dbReference type="PANTHER" id="PTHR20859:SF94">
    <property type="entry name" value="CYTOKINE RECEPTOR FAMILY MEMBER B7"/>
    <property type="match status" value="1"/>
</dbReference>
<feature type="transmembrane region" description="Helical" evidence="2">
    <location>
        <begin position="230"/>
        <end position="258"/>
    </location>
</feature>
<feature type="region of interest" description="Disordered" evidence="1">
    <location>
        <begin position="314"/>
        <end position="348"/>
    </location>
</feature>
<protein>
    <recommendedName>
        <fullName evidence="4">Fibronectin type-III domain-containing protein</fullName>
    </recommendedName>
</protein>
<organism evidence="5 6">
    <name type="scientific">Periophthalmus magnuspinnatus</name>
    <dbReference type="NCBI Taxonomy" id="409849"/>
    <lineage>
        <taxon>Eukaryota</taxon>
        <taxon>Metazoa</taxon>
        <taxon>Chordata</taxon>
        <taxon>Craniata</taxon>
        <taxon>Vertebrata</taxon>
        <taxon>Euteleostomi</taxon>
        <taxon>Actinopterygii</taxon>
        <taxon>Neopterygii</taxon>
        <taxon>Teleostei</taxon>
        <taxon>Neoteleostei</taxon>
        <taxon>Acanthomorphata</taxon>
        <taxon>Gobiaria</taxon>
        <taxon>Gobiiformes</taxon>
        <taxon>Gobioidei</taxon>
        <taxon>Gobiidae</taxon>
        <taxon>Oxudercinae</taxon>
        <taxon>Periophthalmus</taxon>
    </lineage>
</organism>
<keyword evidence="3" id="KW-0732">Signal</keyword>
<feature type="compositionally biased region" description="Polar residues" evidence="1">
    <location>
        <begin position="328"/>
        <end position="340"/>
    </location>
</feature>
<dbReference type="InterPro" id="IPR003961">
    <property type="entry name" value="FN3_dom"/>
</dbReference>
<evidence type="ECO:0000259" key="4">
    <source>
        <dbReference type="Pfam" id="PF01108"/>
    </source>
</evidence>
<dbReference type="AlphaFoldDB" id="A0A3B4A3M6"/>
<keyword evidence="2" id="KW-0812">Transmembrane</keyword>
<sequence length="544" mass="61148">MDYNNKTPILVFFIVVFASCVPGQRLPAPENLQVNILDGEVLVHWDKPADAPSDVQYNVQFGRYAGEWMGVNKCTKITESFCDLTHRIEDHMGIYKVRVQLVAGGAHSEWRLIKKILPNSSELQPPSFTMWATSSILTVRIHEKPILRKLFLFGIIYTIYLVEKDLTCVFSLQTTVAYLKDDIWDHQKTKNFNSLHWGKEYCVTIKVEGNGGVVSSLSPEQCVVLPEQEWIITAVVAFTIMVALCIAAFITAFILCYVKRPAKTPVVLKSPARGLRPLSIGEVTMEIVTDKGWFLSSAGTEVKHAFKNLPTTYIEDQKSGEEDRRPSTDSGVSIKSTSDNTRQEDSGCGSIGAQDVLCNYPIQDEGSDTLSKSDDSGVGLNCHSDASSLNLEDQESGCLNKSGEYHKQHLLTVNIHDCDDEDIKEMLPQPQLISVVSGYRKNTSICTCSGANLCIWCCNQDNYRGQYKGLHKNNNMEVESYGYYSQKVQMDIMDRTKTNMTLVQMEETFPMLTSLSSFPLMEKERDFNMNDLPISLCDVEFNHH</sequence>
<evidence type="ECO:0000256" key="3">
    <source>
        <dbReference type="SAM" id="SignalP"/>
    </source>
</evidence>
<dbReference type="Proteomes" id="UP000261520">
    <property type="component" value="Unplaced"/>
</dbReference>
<proteinExistence type="predicted"/>
<name>A0A3B4A3M6_9GOBI</name>
<feature type="compositionally biased region" description="Basic and acidic residues" evidence="1">
    <location>
        <begin position="315"/>
        <end position="327"/>
    </location>
</feature>
<dbReference type="GO" id="GO:0004896">
    <property type="term" value="F:cytokine receptor activity"/>
    <property type="evidence" value="ECO:0007669"/>
    <property type="project" value="TreeGrafter"/>
</dbReference>
<keyword evidence="2" id="KW-1133">Transmembrane helix</keyword>
<evidence type="ECO:0000313" key="6">
    <source>
        <dbReference type="Proteomes" id="UP000261520"/>
    </source>
</evidence>
<dbReference type="SUPFAM" id="SSF49265">
    <property type="entry name" value="Fibronectin type III"/>
    <property type="match status" value="1"/>
</dbReference>
<dbReference type="PANTHER" id="PTHR20859">
    <property type="entry name" value="INTERFERON/INTERLEUKIN RECEPTOR"/>
    <property type="match status" value="1"/>
</dbReference>
<reference evidence="5" key="2">
    <citation type="submission" date="2025-09" db="UniProtKB">
        <authorList>
            <consortium name="Ensembl"/>
        </authorList>
    </citation>
    <scope>IDENTIFICATION</scope>
</reference>
<keyword evidence="6" id="KW-1185">Reference proteome</keyword>
<keyword evidence="2" id="KW-0472">Membrane</keyword>
<dbReference type="InterPro" id="IPR036116">
    <property type="entry name" value="FN3_sf"/>
</dbReference>
<dbReference type="Ensembl" id="ENSPMGT00000012426.1">
    <property type="protein sequence ID" value="ENSPMGP00000011643.1"/>
    <property type="gene ID" value="ENSPMGG00000009645.1"/>
</dbReference>
<accession>A0A3B4A3M6</accession>
<evidence type="ECO:0000313" key="5">
    <source>
        <dbReference type="Ensembl" id="ENSPMGP00000011643.1"/>
    </source>
</evidence>
<dbReference type="InterPro" id="IPR050650">
    <property type="entry name" value="Type-II_Cytokine-TF_Rcpt"/>
</dbReference>
<reference evidence="5" key="1">
    <citation type="submission" date="2025-08" db="UniProtKB">
        <authorList>
            <consortium name="Ensembl"/>
        </authorList>
    </citation>
    <scope>IDENTIFICATION</scope>
</reference>
<feature type="domain" description="Fibronectin type-III" evidence="4">
    <location>
        <begin position="10"/>
        <end position="110"/>
    </location>
</feature>
<dbReference type="Gene3D" id="2.60.40.10">
    <property type="entry name" value="Immunoglobulins"/>
    <property type="match status" value="1"/>
</dbReference>
<evidence type="ECO:0000256" key="1">
    <source>
        <dbReference type="SAM" id="MobiDB-lite"/>
    </source>
</evidence>